<dbReference type="Proteomes" id="UP001190700">
    <property type="component" value="Unassembled WGS sequence"/>
</dbReference>
<organism evidence="1 2">
    <name type="scientific">Cymbomonas tetramitiformis</name>
    <dbReference type="NCBI Taxonomy" id="36881"/>
    <lineage>
        <taxon>Eukaryota</taxon>
        <taxon>Viridiplantae</taxon>
        <taxon>Chlorophyta</taxon>
        <taxon>Pyramimonadophyceae</taxon>
        <taxon>Pyramimonadales</taxon>
        <taxon>Pyramimonadaceae</taxon>
        <taxon>Cymbomonas</taxon>
    </lineage>
</organism>
<dbReference type="EMBL" id="LGRX02024754">
    <property type="protein sequence ID" value="KAK3253571.1"/>
    <property type="molecule type" value="Genomic_DNA"/>
</dbReference>
<evidence type="ECO:0000313" key="2">
    <source>
        <dbReference type="Proteomes" id="UP001190700"/>
    </source>
</evidence>
<name>A0AAE0CEJ4_9CHLO</name>
<comment type="caution">
    <text evidence="1">The sequence shown here is derived from an EMBL/GenBank/DDBJ whole genome shotgun (WGS) entry which is preliminary data.</text>
</comment>
<accession>A0AAE0CEJ4</accession>
<keyword evidence="2" id="KW-1185">Reference proteome</keyword>
<evidence type="ECO:0000313" key="1">
    <source>
        <dbReference type="EMBL" id="KAK3253571.1"/>
    </source>
</evidence>
<gene>
    <name evidence="1" type="ORF">CYMTET_37183</name>
</gene>
<reference evidence="1 2" key="1">
    <citation type="journal article" date="2015" name="Genome Biol. Evol.">
        <title>Comparative Genomics of a Bacterivorous Green Alga Reveals Evolutionary Causalities and Consequences of Phago-Mixotrophic Mode of Nutrition.</title>
        <authorList>
            <person name="Burns J.A."/>
            <person name="Paasch A."/>
            <person name="Narechania A."/>
            <person name="Kim E."/>
        </authorList>
    </citation>
    <scope>NUCLEOTIDE SEQUENCE [LARGE SCALE GENOMIC DNA]</scope>
    <source>
        <strain evidence="1 2">PLY_AMNH</strain>
    </source>
</reference>
<proteinExistence type="predicted"/>
<sequence length="101" mass="11452">MEGDFRGFSDPSTVQKKRGLKTCFASLPRQRSRPTMNHLRYEARILTQDLDQHPSLPFEQRSPRSSLCRIPWKVPERGPPQESGIATCERVVPFGVPSSGE</sequence>
<dbReference type="AlphaFoldDB" id="A0AAE0CEJ4"/>
<protein>
    <submittedName>
        <fullName evidence="1">Uncharacterized protein</fullName>
    </submittedName>
</protein>